<gene>
    <name evidence="5" type="ORF">QP029_01480</name>
</gene>
<dbReference type="Pfam" id="PF01037">
    <property type="entry name" value="AsnC_trans_reg"/>
    <property type="match status" value="1"/>
</dbReference>
<proteinExistence type="predicted"/>
<dbReference type="PROSITE" id="PS50956">
    <property type="entry name" value="HTH_ASNC_2"/>
    <property type="match status" value="1"/>
</dbReference>
<dbReference type="InterPro" id="IPR000485">
    <property type="entry name" value="AsnC-type_HTH_dom"/>
</dbReference>
<feature type="domain" description="HTH asnC-type" evidence="4">
    <location>
        <begin position="1"/>
        <end position="62"/>
    </location>
</feature>
<organism evidence="5 6">
    <name type="scientific">Corynebacterium suedekumii</name>
    <dbReference type="NCBI Taxonomy" id="3049801"/>
    <lineage>
        <taxon>Bacteria</taxon>
        <taxon>Bacillati</taxon>
        <taxon>Actinomycetota</taxon>
        <taxon>Actinomycetes</taxon>
        <taxon>Mycobacteriales</taxon>
        <taxon>Corynebacteriaceae</taxon>
        <taxon>Corynebacterium</taxon>
    </lineage>
</organism>
<protein>
    <submittedName>
        <fullName evidence="5">Lrp/AsnC family transcriptional regulator</fullName>
    </submittedName>
</protein>
<evidence type="ECO:0000313" key="6">
    <source>
        <dbReference type="Proteomes" id="UP001238805"/>
    </source>
</evidence>
<dbReference type="SUPFAM" id="SSF46785">
    <property type="entry name" value="Winged helix' DNA-binding domain"/>
    <property type="match status" value="1"/>
</dbReference>
<dbReference type="PANTHER" id="PTHR30154:SF34">
    <property type="entry name" value="TRANSCRIPTIONAL REGULATOR AZLB"/>
    <property type="match status" value="1"/>
</dbReference>
<keyword evidence="2" id="KW-0238">DNA-binding</keyword>
<dbReference type="InterPro" id="IPR011008">
    <property type="entry name" value="Dimeric_a/b-barrel"/>
</dbReference>
<reference evidence="5 6" key="1">
    <citation type="submission" date="2023-05" db="EMBL/GenBank/DDBJ databases">
        <title>Corynebacterium suedekumii sp. nov. and Corynebacterium breve sp. nov. isolated from raw cow's milk.</title>
        <authorList>
            <person name="Baer M.K."/>
            <person name="Mehl L."/>
            <person name="Hellmuth R."/>
            <person name="Marke G."/>
            <person name="Lipski A."/>
        </authorList>
    </citation>
    <scope>NUCLEOTIDE SEQUENCE [LARGE SCALE GENOMIC DNA]</scope>
    <source>
        <strain evidence="5 6">LM112</strain>
    </source>
</reference>
<dbReference type="PRINTS" id="PR00033">
    <property type="entry name" value="HTHASNC"/>
</dbReference>
<dbReference type="Pfam" id="PF13412">
    <property type="entry name" value="HTH_24"/>
    <property type="match status" value="1"/>
</dbReference>
<dbReference type="SUPFAM" id="SSF54909">
    <property type="entry name" value="Dimeric alpha+beta barrel"/>
    <property type="match status" value="1"/>
</dbReference>
<dbReference type="RefSeq" id="WP_284875138.1">
    <property type="nucleotide sequence ID" value="NZ_CP126970.1"/>
</dbReference>
<dbReference type="InterPro" id="IPR019888">
    <property type="entry name" value="Tscrpt_reg_AsnC-like"/>
</dbReference>
<keyword evidence="6" id="KW-1185">Reference proteome</keyword>
<dbReference type="EMBL" id="CP126970">
    <property type="protein sequence ID" value="WIM70550.1"/>
    <property type="molecule type" value="Genomic_DNA"/>
</dbReference>
<evidence type="ECO:0000259" key="4">
    <source>
        <dbReference type="PROSITE" id="PS50956"/>
    </source>
</evidence>
<evidence type="ECO:0000256" key="1">
    <source>
        <dbReference type="ARBA" id="ARBA00023015"/>
    </source>
</evidence>
<dbReference type="InterPro" id="IPR019887">
    <property type="entry name" value="Tscrpt_reg_AsnC/Lrp_C"/>
</dbReference>
<dbReference type="SMART" id="SM00344">
    <property type="entry name" value="HTH_ASNC"/>
    <property type="match status" value="1"/>
</dbReference>
<dbReference type="Gene3D" id="1.10.10.10">
    <property type="entry name" value="Winged helix-like DNA-binding domain superfamily/Winged helix DNA-binding domain"/>
    <property type="match status" value="1"/>
</dbReference>
<name>A0ABY8VSM2_9CORY</name>
<accession>A0ABY8VSM2</accession>
<keyword evidence="1" id="KW-0805">Transcription regulation</keyword>
<evidence type="ECO:0000256" key="3">
    <source>
        <dbReference type="ARBA" id="ARBA00023163"/>
    </source>
</evidence>
<dbReference type="PANTHER" id="PTHR30154">
    <property type="entry name" value="LEUCINE-RESPONSIVE REGULATORY PROTEIN"/>
    <property type="match status" value="1"/>
</dbReference>
<evidence type="ECO:0000256" key="2">
    <source>
        <dbReference type="ARBA" id="ARBA00023125"/>
    </source>
</evidence>
<dbReference type="InterPro" id="IPR036390">
    <property type="entry name" value="WH_DNA-bd_sf"/>
</dbReference>
<dbReference type="Proteomes" id="UP001238805">
    <property type="component" value="Chromosome"/>
</dbReference>
<dbReference type="Gene3D" id="3.30.70.920">
    <property type="match status" value="1"/>
</dbReference>
<dbReference type="InterPro" id="IPR036388">
    <property type="entry name" value="WH-like_DNA-bd_sf"/>
</dbReference>
<sequence length="153" mass="16758">MDAIDRIILSAMQDNARITAAELAHLTGASSSTCLRRLRALRREGVITGFHTHLDPAAVGYGTQVIAFITLEREDRATVAALEDGLAALPQVIDAERLFGDPDFLVRVIAEDLAAYQRFRDEHLSELPGVSRITSTLVMRTIVENRALPIPPV</sequence>
<evidence type="ECO:0000313" key="5">
    <source>
        <dbReference type="EMBL" id="WIM70550.1"/>
    </source>
</evidence>
<keyword evidence="3" id="KW-0804">Transcription</keyword>